<keyword evidence="4 7" id="KW-1133">Transmembrane helix</keyword>
<organism evidence="8 9">
    <name type="scientific">Enterococcus diestrammenae</name>
    <dbReference type="NCBI Taxonomy" id="1155073"/>
    <lineage>
        <taxon>Bacteria</taxon>
        <taxon>Bacillati</taxon>
        <taxon>Bacillota</taxon>
        <taxon>Bacilli</taxon>
        <taxon>Lactobacillales</taxon>
        <taxon>Enterococcaceae</taxon>
        <taxon>Enterococcus</taxon>
    </lineage>
</organism>
<evidence type="ECO:0000256" key="7">
    <source>
        <dbReference type="SAM" id="Phobius"/>
    </source>
</evidence>
<evidence type="ECO:0000256" key="2">
    <source>
        <dbReference type="ARBA" id="ARBA00022448"/>
    </source>
</evidence>
<keyword evidence="9" id="KW-1185">Reference proteome</keyword>
<proteinExistence type="inferred from homology"/>
<dbReference type="RefSeq" id="WP_161869998.1">
    <property type="nucleotide sequence ID" value="NZ_JAQFAM010000010.1"/>
</dbReference>
<feature type="transmembrane region" description="Helical" evidence="7">
    <location>
        <begin position="196"/>
        <end position="214"/>
    </location>
</feature>
<dbReference type="EMBL" id="MAEI02000001">
    <property type="protein sequence ID" value="MEO1782486.1"/>
    <property type="molecule type" value="Genomic_DNA"/>
</dbReference>
<keyword evidence="3 6" id="KW-0812">Transmembrane</keyword>
<comment type="similarity">
    <text evidence="6">Belongs to the MIP/aquaporin (TC 1.A.8) family.</text>
</comment>
<dbReference type="PANTHER" id="PTHR45724">
    <property type="entry name" value="AQUAPORIN NIP2-1"/>
    <property type="match status" value="1"/>
</dbReference>
<dbReference type="PRINTS" id="PR00783">
    <property type="entry name" value="MINTRINSICP"/>
</dbReference>
<comment type="subcellular location">
    <subcellularLocation>
        <location evidence="1">Membrane</location>
        <topology evidence="1">Multi-pass membrane protein</topology>
    </subcellularLocation>
</comment>
<dbReference type="Gene3D" id="1.20.1080.10">
    <property type="entry name" value="Glycerol uptake facilitator protein"/>
    <property type="match status" value="1"/>
</dbReference>
<dbReference type="InterPro" id="IPR023271">
    <property type="entry name" value="Aquaporin-like"/>
</dbReference>
<gene>
    <name evidence="8" type="ORF">BAU18_002098</name>
</gene>
<evidence type="ECO:0000313" key="8">
    <source>
        <dbReference type="EMBL" id="MEO1782486.1"/>
    </source>
</evidence>
<dbReference type="InterPro" id="IPR034294">
    <property type="entry name" value="Aquaporin_transptr"/>
</dbReference>
<evidence type="ECO:0000313" key="9">
    <source>
        <dbReference type="Proteomes" id="UP001429357"/>
    </source>
</evidence>
<comment type="caution">
    <text evidence="8">The sequence shown here is derived from an EMBL/GenBank/DDBJ whole genome shotgun (WGS) entry which is preliminary data.</text>
</comment>
<sequence length="228" mass="23689">MELFRKIFGEFIGTFMLVFVGTGVVVLVNPDPLTIGLAFGLTVTLMDYAIGHGGLSDGHFNPAVTVAMAINDRVPVKDGLFYILAQLVGAVCASACVGVLGNALGVPAGSYGQTDFTNINAGMAFAFEALITFLFIFVILMVTSKKYGSKQMASIAIGAALGLLIILASNLTGGSLNPARSFGPAIFAGGTALSHYWVFLFAPLVGAIVAAFIAKFMGSEEGLTEDDD</sequence>
<keyword evidence="5 7" id="KW-0472">Membrane</keyword>
<dbReference type="Pfam" id="PF00230">
    <property type="entry name" value="MIP"/>
    <property type="match status" value="1"/>
</dbReference>
<evidence type="ECO:0000256" key="1">
    <source>
        <dbReference type="ARBA" id="ARBA00004141"/>
    </source>
</evidence>
<feature type="transmembrane region" description="Helical" evidence="7">
    <location>
        <begin position="33"/>
        <end position="50"/>
    </location>
</feature>
<evidence type="ECO:0000256" key="3">
    <source>
        <dbReference type="ARBA" id="ARBA00022692"/>
    </source>
</evidence>
<dbReference type="PROSITE" id="PS00221">
    <property type="entry name" value="MIP"/>
    <property type="match status" value="1"/>
</dbReference>
<accession>A0ABV0F5R7</accession>
<evidence type="ECO:0000256" key="5">
    <source>
        <dbReference type="ARBA" id="ARBA00023136"/>
    </source>
</evidence>
<dbReference type="SUPFAM" id="SSF81338">
    <property type="entry name" value="Aquaporin-like"/>
    <property type="match status" value="1"/>
</dbReference>
<reference evidence="8 9" key="2">
    <citation type="submission" date="2024-02" db="EMBL/GenBank/DDBJ databases">
        <title>The Genome Sequence of Enterococcus diestrammenae JM9A.</title>
        <authorList>
            <person name="Earl A."/>
            <person name="Manson A."/>
            <person name="Gilmore M."/>
            <person name="Sanders J."/>
            <person name="Shea T."/>
            <person name="Howe W."/>
            <person name="Livny J."/>
            <person name="Cuomo C."/>
            <person name="Neafsey D."/>
            <person name="Birren B."/>
        </authorList>
    </citation>
    <scope>NUCLEOTIDE SEQUENCE [LARGE SCALE GENOMIC DNA]</scope>
    <source>
        <strain evidence="8 9">JM9A</strain>
    </source>
</reference>
<protein>
    <submittedName>
        <fullName evidence="8">Aquaporin Z</fullName>
    </submittedName>
</protein>
<evidence type="ECO:0000256" key="4">
    <source>
        <dbReference type="ARBA" id="ARBA00022989"/>
    </source>
</evidence>
<feature type="transmembrane region" description="Helical" evidence="7">
    <location>
        <begin position="121"/>
        <end position="143"/>
    </location>
</feature>
<reference evidence="9" key="1">
    <citation type="submission" date="2016-06" db="EMBL/GenBank/DDBJ databases">
        <title>Four novel species of enterococci isolated from chicken manure.</title>
        <authorList>
            <person name="Van Tyne D."/>
        </authorList>
    </citation>
    <scope>NUCLEOTIDE SEQUENCE [LARGE SCALE GENOMIC DNA]</scope>
    <source>
        <strain evidence="9">JM9A</strain>
    </source>
</reference>
<name>A0ABV0F5R7_9ENTE</name>
<dbReference type="InterPro" id="IPR000425">
    <property type="entry name" value="MIP"/>
</dbReference>
<dbReference type="InterPro" id="IPR022357">
    <property type="entry name" value="MIP_CS"/>
</dbReference>
<dbReference type="PANTHER" id="PTHR45724:SF13">
    <property type="entry name" value="AQUAPORIN NIP1-1-RELATED"/>
    <property type="match status" value="1"/>
</dbReference>
<dbReference type="Proteomes" id="UP001429357">
    <property type="component" value="Unassembled WGS sequence"/>
</dbReference>
<feature type="transmembrane region" description="Helical" evidence="7">
    <location>
        <begin position="155"/>
        <end position="176"/>
    </location>
</feature>
<feature type="transmembrane region" description="Helical" evidence="7">
    <location>
        <begin position="7"/>
        <end position="27"/>
    </location>
</feature>
<feature type="transmembrane region" description="Helical" evidence="7">
    <location>
        <begin position="80"/>
        <end position="101"/>
    </location>
</feature>
<evidence type="ECO:0000256" key="6">
    <source>
        <dbReference type="RuleBase" id="RU000477"/>
    </source>
</evidence>
<keyword evidence="2 6" id="KW-0813">Transport</keyword>